<proteinExistence type="evidence at transcript level"/>
<protein>
    <submittedName>
        <fullName evidence="2">PiggyBac transposable element-derived protein 3-like</fullName>
    </submittedName>
</protein>
<reference evidence="2" key="1">
    <citation type="submission" date="2017-11" db="EMBL/GenBank/DDBJ databases">
        <title>The sensing device of the deep-sea amphipod.</title>
        <authorList>
            <person name="Kobayashi H."/>
            <person name="Nagahama T."/>
            <person name="Arai W."/>
            <person name="Sasagawa Y."/>
            <person name="Umeda M."/>
            <person name="Hayashi T."/>
            <person name="Nikaido I."/>
            <person name="Watanabe H."/>
            <person name="Oguri K."/>
            <person name="Kitazato H."/>
            <person name="Fujioka K."/>
            <person name="Kido Y."/>
            <person name="Takami H."/>
        </authorList>
    </citation>
    <scope>NUCLEOTIDE SEQUENCE</scope>
    <source>
        <tissue evidence="2">Whole body</tissue>
    </source>
</reference>
<evidence type="ECO:0000313" key="2">
    <source>
        <dbReference type="EMBL" id="LAC27972.1"/>
    </source>
</evidence>
<name>A0A6A7GCV3_9CRUS</name>
<accession>A0A6A7GCV3</accession>
<evidence type="ECO:0000259" key="1">
    <source>
        <dbReference type="Pfam" id="PF13843"/>
    </source>
</evidence>
<dbReference type="PANTHER" id="PTHR47272:SF1">
    <property type="entry name" value="PIGGYBAC TRANSPOSABLE ELEMENT-DERIVED PROTEIN 3-LIKE"/>
    <property type="match status" value="1"/>
</dbReference>
<organism evidence="2">
    <name type="scientific">Hirondellea gigas</name>
    <dbReference type="NCBI Taxonomy" id="1518452"/>
    <lineage>
        <taxon>Eukaryota</taxon>
        <taxon>Metazoa</taxon>
        <taxon>Ecdysozoa</taxon>
        <taxon>Arthropoda</taxon>
        <taxon>Crustacea</taxon>
        <taxon>Multicrustacea</taxon>
        <taxon>Malacostraca</taxon>
        <taxon>Eumalacostraca</taxon>
        <taxon>Peracarida</taxon>
        <taxon>Amphipoda</taxon>
        <taxon>Amphilochidea</taxon>
        <taxon>Lysianassida</taxon>
        <taxon>Lysianassidira</taxon>
        <taxon>Lysianassoidea</taxon>
        <taxon>Lysianassidae</taxon>
        <taxon>Hirondellea</taxon>
    </lineage>
</organism>
<feature type="domain" description="PiggyBac transposable element-derived protein" evidence="1">
    <location>
        <begin position="5"/>
        <end position="199"/>
    </location>
</feature>
<dbReference type="PANTHER" id="PTHR47272">
    <property type="entry name" value="DDE_TNP_1_7 DOMAIN-CONTAINING PROTEIN"/>
    <property type="match status" value="1"/>
</dbReference>
<dbReference type="InterPro" id="IPR029526">
    <property type="entry name" value="PGBD"/>
</dbReference>
<sequence>MYDFIPYIGKINPVEDPNISDLQASSNIVLYLAQNIPSHKNHLLFFDNWFTGVPLIDHLASRGIWCCGTVRDPSLPGISKEKKTDKALVKKGRGSYEKLVCQDTDHKLYYVKWCDNRIVNIVSLSTRASPITKVERYDSKQKKVIEVSCPDIIYRYNRSMGAVELTDCLIALYRINLRSKKYYLRLVFHIIDMAIVNSWLLYRKDAKNLKLQKKDIMPLFQFKLAISNALIKKGKAQKVKRCRPSAVSQGKPPKHPRSLPEDIICFNQVNNFPVLVEKRN</sequence>
<dbReference type="Pfam" id="PF13843">
    <property type="entry name" value="DDE_Tnp_1_7"/>
    <property type="match status" value="1"/>
</dbReference>
<dbReference type="AlphaFoldDB" id="A0A6A7GCV3"/>
<dbReference type="EMBL" id="IACT01008860">
    <property type="protein sequence ID" value="LAC27972.1"/>
    <property type="molecule type" value="mRNA"/>
</dbReference>